<dbReference type="STRING" id="1300349.I603_2778"/>
<dbReference type="RefSeq" id="WP_068865799.1">
    <property type="nucleotide sequence ID" value="NZ_LZYB01000009.1"/>
</dbReference>
<evidence type="ECO:0000313" key="3">
    <source>
        <dbReference type="Proteomes" id="UP000092484"/>
    </source>
</evidence>
<gene>
    <name evidence="2" type="ORF">I603_2778</name>
</gene>
<evidence type="ECO:0000313" key="2">
    <source>
        <dbReference type="EMBL" id="OBV09882.1"/>
    </source>
</evidence>
<feature type="signal peptide" evidence="1">
    <location>
        <begin position="1"/>
        <end position="23"/>
    </location>
</feature>
<dbReference type="AlphaFoldDB" id="A0A1A7BES2"/>
<dbReference type="PATRIC" id="fig|1300349.4.peg.2766"/>
<keyword evidence="1" id="KW-0732">Signal</keyword>
<sequence length="342" mass="35897">MNRALAFLLAAFALLLPAAPVLAQSGARVVASVSWVEEWDPATGEWVRVEETRAAIVPAAGQTVTTLVTRAGGATITETVIEEPVRFIARPSRIVGGGQRLAQYGPFRVLDGKRAALVGSTDAGSPSDFAAMLAAYPDLEMIEFLDAPGTSNDLANLAVGRAIRAAGLATHVPQGGSARSGAVELFLAGTRRSMDPGALFAVHSWRDEAGREPADFAPDAPENRLYLDYYAEMGMTEDEARAFYAMTNSVPHAAALWLRGSEMTRWIAPDAGVVDFGRSRTLPTLPIPALLTASAGTNALGARVQASFVIALADAWRAAPPCLAYADPDADPGVAPLALLDS</sequence>
<dbReference type="InterPro" id="IPR029045">
    <property type="entry name" value="ClpP/crotonase-like_dom_sf"/>
</dbReference>
<reference evidence="2 3" key="1">
    <citation type="submission" date="2016-06" db="EMBL/GenBank/DDBJ databases">
        <title>Genome sequence of Porphyrobacter dokdonensis DSW-74.</title>
        <authorList>
            <person name="Kim J.F."/>
            <person name="Song J.Y."/>
        </authorList>
    </citation>
    <scope>NUCLEOTIDE SEQUENCE [LARGE SCALE GENOMIC DNA]</scope>
    <source>
        <strain evidence="2 3">DSW-74</strain>
    </source>
</reference>
<dbReference type="GO" id="GO:0016787">
    <property type="term" value="F:hydrolase activity"/>
    <property type="evidence" value="ECO:0007669"/>
    <property type="project" value="UniProtKB-KW"/>
</dbReference>
<dbReference type="EMBL" id="LZYB01000009">
    <property type="protein sequence ID" value="OBV09882.1"/>
    <property type="molecule type" value="Genomic_DNA"/>
</dbReference>
<dbReference type="Proteomes" id="UP000092484">
    <property type="component" value="Unassembled WGS sequence"/>
</dbReference>
<dbReference type="SUPFAM" id="SSF52096">
    <property type="entry name" value="ClpP/crotonase"/>
    <property type="match status" value="1"/>
</dbReference>
<proteinExistence type="predicted"/>
<evidence type="ECO:0000256" key="1">
    <source>
        <dbReference type="SAM" id="SignalP"/>
    </source>
</evidence>
<feature type="chain" id="PRO_5008509932" evidence="1">
    <location>
        <begin position="24"/>
        <end position="342"/>
    </location>
</feature>
<keyword evidence="3" id="KW-1185">Reference proteome</keyword>
<keyword evidence="2" id="KW-0378">Hydrolase</keyword>
<protein>
    <submittedName>
        <fullName evidence="2">Hydrolase, alpha/beta fold family protein</fullName>
    </submittedName>
</protein>
<name>A0A1A7BES2_9SPHN</name>
<comment type="caution">
    <text evidence="2">The sequence shown here is derived from an EMBL/GenBank/DDBJ whole genome shotgun (WGS) entry which is preliminary data.</text>
</comment>
<organism evidence="2 3">
    <name type="scientific">Erythrobacter dokdonensis DSW-74</name>
    <dbReference type="NCBI Taxonomy" id="1300349"/>
    <lineage>
        <taxon>Bacteria</taxon>
        <taxon>Pseudomonadati</taxon>
        <taxon>Pseudomonadota</taxon>
        <taxon>Alphaproteobacteria</taxon>
        <taxon>Sphingomonadales</taxon>
        <taxon>Erythrobacteraceae</taxon>
        <taxon>Erythrobacter/Porphyrobacter group</taxon>
        <taxon>Erythrobacter</taxon>
    </lineage>
</organism>
<accession>A0A1A7BES2</accession>